<accession>A0ABR2PKR9</accession>
<reference evidence="1 2" key="1">
    <citation type="journal article" date="2024" name="G3 (Bethesda)">
        <title>Genome assembly of Hibiscus sabdariffa L. provides insights into metabolisms of medicinal natural products.</title>
        <authorList>
            <person name="Kim T."/>
        </authorList>
    </citation>
    <scope>NUCLEOTIDE SEQUENCE [LARGE SCALE GENOMIC DNA]</scope>
    <source>
        <strain evidence="1">TK-2024</strain>
        <tissue evidence="1">Old leaves</tissue>
    </source>
</reference>
<sequence>MSSLEWNFLFPKAIAIIDVPIASDHTPIVLLLNGVTKRGKKEFKFESRWSLEEECSNIVQEEWASAEERNQRGTFRVKLRRTKVKLWRWNRDKENREERKKDIFSRKTEIKDGDMKAIRTSQ</sequence>
<gene>
    <name evidence="1" type="ORF">V6N11_030249</name>
</gene>
<evidence type="ECO:0000313" key="1">
    <source>
        <dbReference type="EMBL" id="KAK8988876.1"/>
    </source>
</evidence>
<protein>
    <submittedName>
        <fullName evidence="1">Uncharacterized protein</fullName>
    </submittedName>
</protein>
<dbReference type="EMBL" id="JBBPBN010000057">
    <property type="protein sequence ID" value="KAK8988876.1"/>
    <property type="molecule type" value="Genomic_DNA"/>
</dbReference>
<comment type="caution">
    <text evidence="1">The sequence shown here is derived from an EMBL/GenBank/DDBJ whole genome shotgun (WGS) entry which is preliminary data.</text>
</comment>
<organism evidence="1 2">
    <name type="scientific">Hibiscus sabdariffa</name>
    <name type="common">roselle</name>
    <dbReference type="NCBI Taxonomy" id="183260"/>
    <lineage>
        <taxon>Eukaryota</taxon>
        <taxon>Viridiplantae</taxon>
        <taxon>Streptophyta</taxon>
        <taxon>Embryophyta</taxon>
        <taxon>Tracheophyta</taxon>
        <taxon>Spermatophyta</taxon>
        <taxon>Magnoliopsida</taxon>
        <taxon>eudicotyledons</taxon>
        <taxon>Gunneridae</taxon>
        <taxon>Pentapetalae</taxon>
        <taxon>rosids</taxon>
        <taxon>malvids</taxon>
        <taxon>Malvales</taxon>
        <taxon>Malvaceae</taxon>
        <taxon>Malvoideae</taxon>
        <taxon>Hibiscus</taxon>
    </lineage>
</organism>
<proteinExistence type="predicted"/>
<dbReference type="Proteomes" id="UP001396334">
    <property type="component" value="Unassembled WGS sequence"/>
</dbReference>
<name>A0ABR2PKR9_9ROSI</name>
<evidence type="ECO:0000313" key="2">
    <source>
        <dbReference type="Proteomes" id="UP001396334"/>
    </source>
</evidence>
<keyword evidence="2" id="KW-1185">Reference proteome</keyword>